<feature type="domain" description="Galactosyltransferase N-terminal" evidence="21">
    <location>
        <begin position="170"/>
        <end position="304"/>
    </location>
</feature>
<dbReference type="CDD" id="cd00899">
    <property type="entry name" value="b4GalT"/>
    <property type="match status" value="1"/>
</dbReference>
<comment type="catalytic activity">
    <reaction evidence="18">
        <text>a beta-D-glucosyl-(1&lt;-&gt;1')-N-acylsphing-4-enine + UDP-alpha-D-galactose = a beta-D-Gal-(1-&gt;4)-beta-D-Glc-(1&lt;-&gt;1)-Cer(d18:1(4E)) + UDP + H(+)</text>
        <dbReference type="Rhea" id="RHEA:31495"/>
        <dbReference type="ChEBI" id="CHEBI:15378"/>
        <dbReference type="ChEBI" id="CHEBI:17950"/>
        <dbReference type="ChEBI" id="CHEBI:22801"/>
        <dbReference type="ChEBI" id="CHEBI:58223"/>
        <dbReference type="ChEBI" id="CHEBI:66914"/>
        <dbReference type="EC" id="2.4.1.274"/>
    </reaction>
    <physiologicalReaction direction="left-to-right" evidence="18">
        <dbReference type="Rhea" id="RHEA:31496"/>
    </physiologicalReaction>
</comment>
<evidence type="ECO:0000256" key="15">
    <source>
        <dbReference type="ARBA" id="ARBA00023157"/>
    </source>
</evidence>
<accession>A0A8C0WJD2</accession>
<dbReference type="GO" id="GO:0005975">
    <property type="term" value="P:carbohydrate metabolic process"/>
    <property type="evidence" value="ECO:0007669"/>
    <property type="project" value="InterPro"/>
</dbReference>
<evidence type="ECO:0000256" key="6">
    <source>
        <dbReference type="ARBA" id="ARBA00022676"/>
    </source>
</evidence>
<dbReference type="AlphaFoldDB" id="A0A8C0WJD2"/>
<keyword evidence="16 19" id="KW-0325">Glycoprotein</keyword>
<evidence type="ECO:0000259" key="21">
    <source>
        <dbReference type="Pfam" id="PF13733"/>
    </source>
</evidence>
<comment type="subcellular location">
    <subcellularLocation>
        <location evidence="19">Golgi apparatus membrane</location>
        <topology evidence="19">Single-pass type II membrane protein</topology>
    </subcellularLocation>
    <subcellularLocation>
        <location evidence="2">Golgi apparatus</location>
        <location evidence="2">Golgi stack membrane</location>
        <topology evidence="2">Single-pass type II membrane protein</topology>
    </subcellularLocation>
</comment>
<organism evidence="22">
    <name type="scientific">Castor canadensis</name>
    <name type="common">American beaver</name>
    <dbReference type="NCBI Taxonomy" id="51338"/>
    <lineage>
        <taxon>Eukaryota</taxon>
        <taxon>Metazoa</taxon>
        <taxon>Chordata</taxon>
        <taxon>Craniata</taxon>
        <taxon>Vertebrata</taxon>
        <taxon>Euteleostomi</taxon>
        <taxon>Mammalia</taxon>
        <taxon>Eutheria</taxon>
        <taxon>Euarchontoglires</taxon>
        <taxon>Glires</taxon>
        <taxon>Rodentia</taxon>
        <taxon>Castorimorpha</taxon>
        <taxon>Castoridae</taxon>
        <taxon>Castor</taxon>
    </lineage>
</organism>
<dbReference type="GO" id="GO:0008489">
    <property type="term" value="F:UDP-galactose:glucosylceramide beta-1,4-galactosyltransferase activity"/>
    <property type="evidence" value="ECO:0007669"/>
    <property type="project" value="UniProtKB-EC"/>
</dbReference>
<name>A0A8C0WJD2_CASCN</name>
<keyword evidence="11 19" id="KW-0735">Signal-anchor</keyword>
<comment type="similarity">
    <text evidence="5 19">Belongs to the glycosyltransferase 7 family.</text>
</comment>
<evidence type="ECO:0000256" key="18">
    <source>
        <dbReference type="ARBA" id="ARBA00052889"/>
    </source>
</evidence>
<evidence type="ECO:0000256" key="13">
    <source>
        <dbReference type="ARBA" id="ARBA00023034"/>
    </source>
</evidence>
<evidence type="ECO:0000256" key="12">
    <source>
        <dbReference type="ARBA" id="ARBA00022989"/>
    </source>
</evidence>
<evidence type="ECO:0000256" key="16">
    <source>
        <dbReference type="ARBA" id="ARBA00023180"/>
    </source>
</evidence>
<protein>
    <recommendedName>
        <fullName evidence="19">Beta-1,4-galactosyltransferase</fullName>
        <shortName evidence="19">Beta-1,4-GalTase</shortName>
        <ecNumber evidence="19">2.4.1.-</ecNumber>
    </recommendedName>
</protein>
<dbReference type="InterPro" id="IPR029044">
    <property type="entry name" value="Nucleotide-diphossugar_trans"/>
</dbReference>
<dbReference type="GO" id="GO:0006688">
    <property type="term" value="P:glycosphingolipid biosynthetic process"/>
    <property type="evidence" value="ECO:0007669"/>
    <property type="project" value="UniProtKB-ARBA"/>
</dbReference>
<reference evidence="22" key="1">
    <citation type="submission" date="2023-09" db="UniProtKB">
        <authorList>
            <consortium name="Ensembl"/>
        </authorList>
    </citation>
    <scope>IDENTIFICATION</scope>
</reference>
<evidence type="ECO:0000256" key="9">
    <source>
        <dbReference type="ARBA" id="ARBA00022723"/>
    </source>
</evidence>
<sequence>MWPGPRRPAAGSGEAAAAAAREAREAAVGAQAAAAAAAAANGSGPGPALERPPGCSMRARRGLLRLPRRSLLAALFFFSLSSSLLYFVYVAPGIVNTYLFMMQAQGILLRDNVRTIGAQVYEQVVRSAYAKRNSSLNDSDYPLDLNHNETFPPTTTFLPEDFTYFAHLPCPERLPSMKGPIDINMSEIGMDDIHELFSRDPTIRLGGHWRPSDCMPRWKVAILIPFRNRHEHLPVLLRHLIPMLQRQRLQFAFYVVEQVGTQPFNRAMLFNVGFQEAMKDLEWDCLIFHDVDHIPESDRNYYGCGQMPRHFATKLDKYMYLLPYTEFFGGVSGLTVEQFRKINGFPNAFWGWGGEDDDLWNRYALLRKSKERQVLDGLNNLNYFANITYDALYKNITVNLTPELAQVSEY</sequence>
<gene>
    <name evidence="22" type="primary">B4galt5</name>
</gene>
<dbReference type="EC" id="2.4.1.-" evidence="19"/>
<keyword evidence="10" id="KW-0443">Lipid metabolism</keyword>
<dbReference type="Pfam" id="PF13733">
    <property type="entry name" value="Glyco_transf_7N"/>
    <property type="match status" value="1"/>
</dbReference>
<evidence type="ECO:0000256" key="3">
    <source>
        <dbReference type="ARBA" id="ARBA00004922"/>
    </source>
</evidence>
<keyword evidence="9 19" id="KW-0479">Metal-binding</keyword>
<dbReference type="PANTHER" id="PTHR19300">
    <property type="entry name" value="BETA-1,4-GALACTOSYLTRANSFERASE"/>
    <property type="match status" value="1"/>
</dbReference>
<comment type="function">
    <text evidence="19">Responsible for the synthesis of complex-type N-linked oligosaccharides in many glycoproteins as well as the carbohydrate moieties of glycolipids.</text>
</comment>
<keyword evidence="13 19" id="KW-0333">Golgi apparatus</keyword>
<keyword evidence="15" id="KW-1015">Disulfide bond</keyword>
<dbReference type="GO" id="GO:0000139">
    <property type="term" value="C:Golgi membrane"/>
    <property type="evidence" value="ECO:0007669"/>
    <property type="project" value="UniProtKB-SubCell"/>
</dbReference>
<dbReference type="PRINTS" id="PR02050">
    <property type="entry name" value="B14GALTRFASE"/>
</dbReference>
<evidence type="ECO:0000256" key="8">
    <source>
        <dbReference type="ARBA" id="ARBA00022692"/>
    </source>
</evidence>
<dbReference type="GO" id="GO:0009101">
    <property type="term" value="P:glycoprotein biosynthetic process"/>
    <property type="evidence" value="ECO:0007669"/>
    <property type="project" value="TreeGrafter"/>
</dbReference>
<dbReference type="InterPro" id="IPR027791">
    <property type="entry name" value="Galactosyl_T_C"/>
</dbReference>
<keyword evidence="14 19" id="KW-0472">Membrane</keyword>
<evidence type="ECO:0000256" key="2">
    <source>
        <dbReference type="ARBA" id="ARBA00004447"/>
    </source>
</evidence>
<feature type="transmembrane region" description="Helical" evidence="19">
    <location>
        <begin position="70"/>
        <end position="89"/>
    </location>
</feature>
<dbReference type="InterPro" id="IPR027995">
    <property type="entry name" value="Galactosyl_T_N"/>
</dbReference>
<keyword evidence="10" id="KW-0746">Sphingolipid metabolism</keyword>
<dbReference type="Gene3D" id="3.90.550.10">
    <property type="entry name" value="Spore Coat Polysaccharide Biosynthesis Protein SpsA, Chain A"/>
    <property type="match status" value="1"/>
</dbReference>
<feature type="domain" description="Galactosyltransferase C-terminal" evidence="20">
    <location>
        <begin position="309"/>
        <end position="366"/>
    </location>
</feature>
<evidence type="ECO:0000256" key="10">
    <source>
        <dbReference type="ARBA" id="ARBA00022919"/>
    </source>
</evidence>
<evidence type="ECO:0000256" key="4">
    <source>
        <dbReference type="ARBA" id="ARBA00004991"/>
    </source>
</evidence>
<dbReference type="GO" id="GO:0046872">
    <property type="term" value="F:metal ion binding"/>
    <property type="evidence" value="ECO:0007669"/>
    <property type="project" value="UniProtKB-UniRule"/>
</dbReference>
<dbReference type="PANTHER" id="PTHR19300:SF45">
    <property type="entry name" value="BETA-1,4-GALACTOSYLTRANSFERASE 5"/>
    <property type="match status" value="1"/>
</dbReference>
<evidence type="ECO:0000256" key="14">
    <source>
        <dbReference type="ARBA" id="ARBA00023136"/>
    </source>
</evidence>
<keyword evidence="12 19" id="KW-1133">Transmembrane helix</keyword>
<dbReference type="FunFam" id="3.90.550.10:FF:000037">
    <property type="entry name" value="Beta-1,4-galactosyltransferase 6"/>
    <property type="match status" value="1"/>
</dbReference>
<evidence type="ECO:0000256" key="1">
    <source>
        <dbReference type="ARBA" id="ARBA00001936"/>
    </source>
</evidence>
<keyword evidence="7 19" id="KW-0808">Transferase</keyword>
<evidence type="ECO:0000256" key="19">
    <source>
        <dbReference type="RuleBase" id="RU368121"/>
    </source>
</evidence>
<evidence type="ECO:0000313" key="22">
    <source>
        <dbReference type="Ensembl" id="ENSCCNP00000012440.1"/>
    </source>
</evidence>
<dbReference type="Ensembl" id="ENSCCNT00000016333.1">
    <property type="protein sequence ID" value="ENSCCNP00000012440.1"/>
    <property type="gene ID" value="ENSCCNG00000012904.1"/>
</dbReference>
<evidence type="ECO:0000259" key="20">
    <source>
        <dbReference type="Pfam" id="PF02709"/>
    </source>
</evidence>
<dbReference type="Pfam" id="PF02709">
    <property type="entry name" value="Glyco_transf_7C"/>
    <property type="match status" value="1"/>
</dbReference>
<evidence type="ECO:0000256" key="5">
    <source>
        <dbReference type="ARBA" id="ARBA00005735"/>
    </source>
</evidence>
<comment type="pathway">
    <text evidence="4">Sphingolipid metabolism.</text>
</comment>
<dbReference type="UniPathway" id="UPA00378"/>
<keyword evidence="6 19" id="KW-0328">Glycosyltransferase</keyword>
<dbReference type="InterPro" id="IPR003859">
    <property type="entry name" value="Galactosyl_T"/>
</dbReference>
<comment type="pathway">
    <text evidence="3 19">Protein modification; protein glycosylation.</text>
</comment>
<keyword evidence="8 19" id="KW-0812">Transmembrane</keyword>
<comment type="cofactor">
    <cofactor evidence="1 19">
        <name>Mn(2+)</name>
        <dbReference type="ChEBI" id="CHEBI:29035"/>
    </cofactor>
</comment>
<dbReference type="SUPFAM" id="SSF53448">
    <property type="entry name" value="Nucleotide-diphospho-sugar transferases"/>
    <property type="match status" value="1"/>
</dbReference>
<dbReference type="GO" id="GO:0032580">
    <property type="term" value="C:Golgi cisterna membrane"/>
    <property type="evidence" value="ECO:0007669"/>
    <property type="project" value="UniProtKB-SubCell"/>
</dbReference>
<evidence type="ECO:0000256" key="11">
    <source>
        <dbReference type="ARBA" id="ARBA00022968"/>
    </source>
</evidence>
<evidence type="ECO:0000256" key="7">
    <source>
        <dbReference type="ARBA" id="ARBA00022679"/>
    </source>
</evidence>
<evidence type="ECO:0000256" key="17">
    <source>
        <dbReference type="ARBA" id="ARBA00023211"/>
    </source>
</evidence>
<proteinExistence type="inferred from homology"/>
<keyword evidence="17 19" id="KW-0464">Manganese</keyword>